<keyword evidence="2" id="KW-1185">Reference proteome</keyword>
<proteinExistence type="predicted"/>
<reference evidence="1 2" key="1">
    <citation type="journal article" date="2014" name="Genome Biol. Evol.">
        <title>The genome of the myxosporean Thelohanellus kitauei shows adaptations to nutrient acquisition within its fish host.</title>
        <authorList>
            <person name="Yang Y."/>
            <person name="Xiong J."/>
            <person name="Zhou Z."/>
            <person name="Huo F."/>
            <person name="Miao W."/>
            <person name="Ran C."/>
            <person name="Liu Y."/>
            <person name="Zhang J."/>
            <person name="Feng J."/>
            <person name="Wang M."/>
            <person name="Wang M."/>
            <person name="Wang L."/>
            <person name="Yao B."/>
        </authorList>
    </citation>
    <scope>NUCLEOTIDE SEQUENCE [LARGE SCALE GENOMIC DNA]</scope>
    <source>
        <strain evidence="1">Wuqing</strain>
    </source>
</reference>
<dbReference type="Proteomes" id="UP000031668">
    <property type="component" value="Unassembled WGS sequence"/>
</dbReference>
<evidence type="ECO:0000313" key="1">
    <source>
        <dbReference type="EMBL" id="KII68969.1"/>
    </source>
</evidence>
<organism evidence="1 2">
    <name type="scientific">Thelohanellus kitauei</name>
    <name type="common">Myxosporean</name>
    <dbReference type="NCBI Taxonomy" id="669202"/>
    <lineage>
        <taxon>Eukaryota</taxon>
        <taxon>Metazoa</taxon>
        <taxon>Cnidaria</taxon>
        <taxon>Myxozoa</taxon>
        <taxon>Myxosporea</taxon>
        <taxon>Bivalvulida</taxon>
        <taxon>Platysporina</taxon>
        <taxon>Myxobolidae</taxon>
        <taxon>Thelohanellus</taxon>
    </lineage>
</organism>
<sequence>MEREAFRYILRTKARDNQGSVIRHYSQNAETYLTEEMWRYSYNIRVCCAVVVHNATPNDVDPVNKRSSESLRPNYCANKQSILEECAQNVFRRQLDYHYRGNLDLKDLN</sequence>
<accession>A0A0C2IU83</accession>
<name>A0A0C2IU83_THEKT</name>
<comment type="caution">
    <text evidence="1">The sequence shown here is derived from an EMBL/GenBank/DDBJ whole genome shotgun (WGS) entry which is preliminary data.</text>
</comment>
<dbReference type="EMBL" id="JWZT01002658">
    <property type="protein sequence ID" value="KII68969.1"/>
    <property type="molecule type" value="Genomic_DNA"/>
</dbReference>
<gene>
    <name evidence="1" type="ORF">RF11_01534</name>
</gene>
<evidence type="ECO:0000313" key="2">
    <source>
        <dbReference type="Proteomes" id="UP000031668"/>
    </source>
</evidence>
<protein>
    <submittedName>
        <fullName evidence="1">Uncharacterized protein</fullName>
    </submittedName>
</protein>
<dbReference type="AlphaFoldDB" id="A0A0C2IU83"/>